<dbReference type="RefSeq" id="WP_309202618.1">
    <property type="nucleotide sequence ID" value="NZ_CP133548.1"/>
</dbReference>
<sequence length="323" mass="36729">MPSVYSQLLNRWSDVILQWQKRRSPVLREIRLTQKNIYILPTRFGLLMALVTFLMGVGATNYQNNLIFITTFACMTLGVLGILLTFNNLVSTRFSIHPINPIFAGEIARCRISAASNKTHFAVNLNFKREDIQSLDILPKAEQHSDLSLSFATRGIYSIPPIRVSTQYPFGFFQAWSWLFFDAQVVVYPQPLKPEDIHLAKASGDSDYTDQYKDGIEDFYGLKAYQSGESMSRIHWKSYAQEKGLQTKHFVDYVSDPDSFNFDAFEESSTEKRLSYLCYLVLEAARQGRQFGLILPGRTIPVNSGVEHQDACLLALAQYGTNS</sequence>
<dbReference type="PANTHER" id="PTHR34351">
    <property type="entry name" value="SLR1927 PROTEIN-RELATED"/>
    <property type="match status" value="1"/>
</dbReference>
<dbReference type="Proteomes" id="UP001239782">
    <property type="component" value="Chromosome"/>
</dbReference>
<dbReference type="AlphaFoldDB" id="A0AA51X7U7"/>
<name>A0AA51X7U7_9GAMM</name>
<feature type="transmembrane region" description="Helical" evidence="1">
    <location>
        <begin position="66"/>
        <end position="86"/>
    </location>
</feature>
<evidence type="ECO:0000256" key="1">
    <source>
        <dbReference type="SAM" id="Phobius"/>
    </source>
</evidence>
<feature type="transmembrane region" description="Helical" evidence="1">
    <location>
        <begin position="37"/>
        <end position="60"/>
    </location>
</feature>
<protein>
    <submittedName>
        <fullName evidence="2">DUF58 domain-containing protein</fullName>
    </submittedName>
</protein>
<evidence type="ECO:0000313" key="2">
    <source>
        <dbReference type="EMBL" id="WMS87475.1"/>
    </source>
</evidence>
<keyword evidence="1" id="KW-1133">Transmembrane helix</keyword>
<organism evidence="2 3">
    <name type="scientific">Pleionea litopenaei</name>
    <dbReference type="NCBI Taxonomy" id="3070815"/>
    <lineage>
        <taxon>Bacteria</taxon>
        <taxon>Pseudomonadati</taxon>
        <taxon>Pseudomonadota</taxon>
        <taxon>Gammaproteobacteria</taxon>
        <taxon>Oceanospirillales</taxon>
        <taxon>Pleioneaceae</taxon>
        <taxon>Pleionea</taxon>
    </lineage>
</organism>
<dbReference type="EMBL" id="CP133548">
    <property type="protein sequence ID" value="WMS87475.1"/>
    <property type="molecule type" value="Genomic_DNA"/>
</dbReference>
<proteinExistence type="predicted"/>
<gene>
    <name evidence="2" type="ORF">Q9312_00755</name>
</gene>
<accession>A0AA51X7U7</accession>
<dbReference type="KEGG" id="plei:Q9312_00755"/>
<evidence type="ECO:0000313" key="3">
    <source>
        <dbReference type="Proteomes" id="UP001239782"/>
    </source>
</evidence>
<dbReference type="PANTHER" id="PTHR34351:SF1">
    <property type="entry name" value="SLR1927 PROTEIN"/>
    <property type="match status" value="1"/>
</dbReference>
<keyword evidence="1" id="KW-0812">Transmembrane</keyword>
<reference evidence="2 3" key="1">
    <citation type="submission" date="2023-08" db="EMBL/GenBank/DDBJ databases">
        <title>Pleionea litopenaei sp. nov., isolated from stomach of juvenile Litopenaeus vannamei.</title>
        <authorList>
            <person name="Rho A.M."/>
            <person name="Hwang C.Y."/>
        </authorList>
    </citation>
    <scope>NUCLEOTIDE SEQUENCE [LARGE SCALE GENOMIC DNA]</scope>
    <source>
        <strain evidence="2 3">HL-JVS1</strain>
    </source>
</reference>
<keyword evidence="3" id="KW-1185">Reference proteome</keyword>
<keyword evidence="1" id="KW-0472">Membrane</keyword>